<reference evidence="2 3" key="1">
    <citation type="submission" date="2017-02" db="EMBL/GenBank/DDBJ databases">
        <authorList>
            <person name="Peterson S.W."/>
        </authorList>
    </citation>
    <scope>NUCLEOTIDE SEQUENCE [LARGE SCALE GENOMIC DNA]</scope>
    <source>
        <strain evidence="2 3">P15</strain>
    </source>
</reference>
<evidence type="ECO:0000313" key="3">
    <source>
        <dbReference type="Proteomes" id="UP000190341"/>
    </source>
</evidence>
<dbReference type="EMBL" id="FUZV01000001">
    <property type="protein sequence ID" value="SKC49145.1"/>
    <property type="molecule type" value="Genomic_DNA"/>
</dbReference>
<evidence type="ECO:0000313" key="2">
    <source>
        <dbReference type="EMBL" id="SKC49145.1"/>
    </source>
</evidence>
<proteinExistence type="predicted"/>
<gene>
    <name evidence="2" type="ORF">SAMN06296058_0697</name>
</gene>
<protein>
    <submittedName>
        <fullName evidence="2">Uncharacterized protein</fullName>
    </submittedName>
</protein>
<dbReference type="AlphaFoldDB" id="A0A1T5JCK7"/>
<keyword evidence="1" id="KW-0472">Membrane</keyword>
<dbReference type="RefSeq" id="WP_079723076.1">
    <property type="nucleotide sequence ID" value="NZ_BMCL01000003.1"/>
</dbReference>
<feature type="transmembrane region" description="Helical" evidence="1">
    <location>
        <begin position="6"/>
        <end position="23"/>
    </location>
</feature>
<keyword evidence="1" id="KW-1133">Transmembrane helix</keyword>
<feature type="transmembrane region" description="Helical" evidence="1">
    <location>
        <begin position="35"/>
        <end position="54"/>
    </location>
</feature>
<name>A0A1T5JCK7_9GAMM</name>
<dbReference type="Proteomes" id="UP000190341">
    <property type="component" value="Unassembled WGS sequence"/>
</dbReference>
<accession>A0A1T5JCK7</accession>
<dbReference type="STRING" id="428993.SAMN06296058_0697"/>
<keyword evidence="1" id="KW-0812">Transmembrane</keyword>
<keyword evidence="3" id="KW-1185">Reference proteome</keyword>
<evidence type="ECO:0000256" key="1">
    <source>
        <dbReference type="SAM" id="Phobius"/>
    </source>
</evidence>
<organism evidence="2 3">
    <name type="scientific">Pseudoxanthomonas indica</name>
    <dbReference type="NCBI Taxonomy" id="428993"/>
    <lineage>
        <taxon>Bacteria</taxon>
        <taxon>Pseudomonadati</taxon>
        <taxon>Pseudomonadota</taxon>
        <taxon>Gammaproteobacteria</taxon>
        <taxon>Lysobacterales</taxon>
        <taxon>Lysobacteraceae</taxon>
        <taxon>Pseudoxanthomonas</taxon>
    </lineage>
</organism>
<sequence length="118" mass="12791">MHLVFTILLLALVALAVLFYAKFTRYGAVPLAAAWRSYTAWLCLVGMAFGQFVVDGLSWLAGFWDSFSAQFGPILDAPAAGKALQLLSAFFFLLRMKGQGFPALQLPDLPDDTDKAGA</sequence>
<dbReference type="OrthoDB" id="9952225at2"/>